<dbReference type="GO" id="GO:0016787">
    <property type="term" value="F:hydrolase activity"/>
    <property type="evidence" value="ECO:0007669"/>
    <property type="project" value="UniProtKB-KW"/>
</dbReference>
<dbReference type="InterPro" id="IPR036412">
    <property type="entry name" value="HAD-like_sf"/>
</dbReference>
<proteinExistence type="predicted"/>
<protein>
    <submittedName>
        <fullName evidence="1">Hydrolase</fullName>
    </submittedName>
</protein>
<gene>
    <name evidence="1" type="ORF">NCTC12195_01746</name>
</gene>
<dbReference type="Proteomes" id="UP000255277">
    <property type="component" value="Unassembled WGS sequence"/>
</dbReference>
<evidence type="ECO:0000313" key="1">
    <source>
        <dbReference type="EMBL" id="SUM32304.1"/>
    </source>
</evidence>
<accession>A0A380FGH3</accession>
<organism evidence="1 2">
    <name type="scientific">Staphylococcus gallinarum</name>
    <dbReference type="NCBI Taxonomy" id="1293"/>
    <lineage>
        <taxon>Bacteria</taxon>
        <taxon>Bacillati</taxon>
        <taxon>Bacillota</taxon>
        <taxon>Bacilli</taxon>
        <taxon>Bacillales</taxon>
        <taxon>Staphylococcaceae</taxon>
        <taxon>Staphylococcus</taxon>
    </lineage>
</organism>
<keyword evidence="1" id="KW-0378">Hydrolase</keyword>
<evidence type="ECO:0000313" key="2">
    <source>
        <dbReference type="Proteomes" id="UP000255277"/>
    </source>
</evidence>
<dbReference type="InterPro" id="IPR023214">
    <property type="entry name" value="HAD_sf"/>
</dbReference>
<sequence>MDNGLDELKHVANEVTYSNNEDGIGRYLNTFFELNIPYEATIKSKI</sequence>
<name>A0A380FGH3_STAGA</name>
<dbReference type="EMBL" id="UHDK01000001">
    <property type="protein sequence ID" value="SUM32304.1"/>
    <property type="molecule type" value="Genomic_DNA"/>
</dbReference>
<reference evidence="1 2" key="1">
    <citation type="submission" date="2018-06" db="EMBL/GenBank/DDBJ databases">
        <authorList>
            <consortium name="Pathogen Informatics"/>
            <person name="Doyle S."/>
        </authorList>
    </citation>
    <scope>NUCLEOTIDE SEQUENCE [LARGE SCALE GENOMIC DNA]</scope>
    <source>
        <strain evidence="1 2">NCTC12195</strain>
    </source>
</reference>
<dbReference type="SUPFAM" id="SSF56784">
    <property type="entry name" value="HAD-like"/>
    <property type="match status" value="1"/>
</dbReference>
<dbReference type="AlphaFoldDB" id="A0A380FGH3"/>
<dbReference type="Gene3D" id="3.40.50.1000">
    <property type="entry name" value="HAD superfamily/HAD-like"/>
    <property type="match status" value="1"/>
</dbReference>